<proteinExistence type="predicted"/>
<dbReference type="OrthoDB" id="10265275at2759"/>
<dbReference type="GO" id="GO:0008180">
    <property type="term" value="C:COP9 signalosome"/>
    <property type="evidence" value="ECO:0007669"/>
    <property type="project" value="UniProtKB-KW"/>
</dbReference>
<dbReference type="AlphaFoldDB" id="A0A835IVF8"/>
<gene>
    <name evidence="3" type="ORF">IFM89_009199</name>
</gene>
<dbReference type="PANTHER" id="PTHR15350">
    <property type="entry name" value="COP9 SIGNALOSOME COMPLEX SUBUNIT 7/DENDRITIC CELL PROTEIN GA17"/>
    <property type="match status" value="1"/>
</dbReference>
<protein>
    <recommendedName>
        <fullName evidence="5">COP9 signalosome complex subunit 7</fullName>
    </recommendedName>
</protein>
<evidence type="ECO:0000313" key="3">
    <source>
        <dbReference type="EMBL" id="KAF9624291.1"/>
    </source>
</evidence>
<reference evidence="3 4" key="1">
    <citation type="submission" date="2020-10" db="EMBL/GenBank/DDBJ databases">
        <title>The Coptis chinensis genome and diversification of protoberbering-type alkaloids.</title>
        <authorList>
            <person name="Wang B."/>
            <person name="Shu S."/>
            <person name="Song C."/>
            <person name="Liu Y."/>
        </authorList>
    </citation>
    <scope>NUCLEOTIDE SEQUENCE [LARGE SCALE GENOMIC DNA]</scope>
    <source>
        <strain evidence="3">HL-2020</strain>
        <tissue evidence="3">Leaf</tissue>
    </source>
</reference>
<organism evidence="3 4">
    <name type="scientific">Coptis chinensis</name>
    <dbReference type="NCBI Taxonomy" id="261450"/>
    <lineage>
        <taxon>Eukaryota</taxon>
        <taxon>Viridiplantae</taxon>
        <taxon>Streptophyta</taxon>
        <taxon>Embryophyta</taxon>
        <taxon>Tracheophyta</taxon>
        <taxon>Spermatophyta</taxon>
        <taxon>Magnoliopsida</taxon>
        <taxon>Ranunculales</taxon>
        <taxon>Ranunculaceae</taxon>
        <taxon>Coptidoideae</taxon>
        <taxon>Coptis</taxon>
    </lineage>
</organism>
<keyword evidence="4" id="KW-1185">Reference proteome</keyword>
<evidence type="ECO:0000313" key="4">
    <source>
        <dbReference type="Proteomes" id="UP000631114"/>
    </source>
</evidence>
<dbReference type="EMBL" id="JADFTS010000001">
    <property type="protein sequence ID" value="KAF9624291.1"/>
    <property type="molecule type" value="Genomic_DNA"/>
</dbReference>
<comment type="caution">
    <text evidence="3">The sequence shown here is derived from an EMBL/GenBank/DDBJ whole genome shotgun (WGS) entry which is preliminary data.</text>
</comment>
<feature type="transmembrane region" description="Helical" evidence="2">
    <location>
        <begin position="208"/>
        <end position="225"/>
    </location>
</feature>
<keyword evidence="2" id="KW-0472">Membrane</keyword>
<dbReference type="Pfam" id="PF22061">
    <property type="entry name" value="CSN7_HB_subdom"/>
    <property type="match status" value="1"/>
</dbReference>
<dbReference type="PANTHER" id="PTHR15350:SF5">
    <property type="entry name" value="COP9 SIGNALOSOME COMPLEX SUBUNIT 7"/>
    <property type="match status" value="1"/>
</dbReference>
<evidence type="ECO:0000256" key="2">
    <source>
        <dbReference type="SAM" id="Phobius"/>
    </source>
</evidence>
<sequence>MDVEQKQADLIEYFVKQAQSQKGDSLGKLIVEATSHPLLFGFSEILSVPNVIELQGIEHSAYLDLLRLFAHGTWSDYKSNAGFLPALVPDQVRKLKQLSVLTLSETDKRTKTKWTYGSLWGEDDDINSLTWLVLVEDGCLEGLDGWVVLPYDKLMQELDVSNVRELEDFLINDCMYARPDPNVTRNAGRFVWGTDTFGRINWGMVRRYYASKGLSLFLLCVFGILRRTMGGKALRFQSLMKETEFLKGITDLRQGIVRGKLDQLRRCFEVQFAAGRDLRAEQLGGMIQTLDSWLTTSDSLLLSIQEKIKWADTMSDLDKKHKKEFEDKVEDAKKCLTIKDSVVSSVLVSLESEKGNLINTVSYVKEINVVLMNKVTHCKQADSDFRGHEEIFYSEGGGVMEYEEERIRPKRPSWITQWMGSIVVGVPYPTSCSVGH</sequence>
<dbReference type="InterPro" id="IPR045237">
    <property type="entry name" value="COPS7/eIF3m"/>
</dbReference>
<keyword evidence="2" id="KW-1133">Transmembrane helix</keyword>
<keyword evidence="2" id="KW-0812">Transmembrane</keyword>
<evidence type="ECO:0000256" key="1">
    <source>
        <dbReference type="ARBA" id="ARBA00022790"/>
    </source>
</evidence>
<keyword evidence="1" id="KW-0736">Signalosome</keyword>
<dbReference type="Proteomes" id="UP000631114">
    <property type="component" value="Unassembled WGS sequence"/>
</dbReference>
<accession>A0A835IVF8</accession>
<evidence type="ECO:0008006" key="5">
    <source>
        <dbReference type="Google" id="ProtNLM"/>
    </source>
</evidence>
<name>A0A835IVF8_9MAGN</name>